<dbReference type="OrthoDB" id="3828095at2"/>
<evidence type="ECO:0000313" key="2">
    <source>
        <dbReference type="Proteomes" id="UP000199034"/>
    </source>
</evidence>
<keyword evidence="2" id="KW-1185">Reference proteome</keyword>
<dbReference type="RefSeq" id="WP_139175782.1">
    <property type="nucleotide sequence ID" value="NZ_FMZM01000014.1"/>
</dbReference>
<reference evidence="1 2" key="1">
    <citation type="submission" date="2016-10" db="EMBL/GenBank/DDBJ databases">
        <authorList>
            <person name="de Groot N.N."/>
        </authorList>
    </citation>
    <scope>NUCLEOTIDE SEQUENCE [LARGE SCALE GENOMIC DNA]</scope>
    <source>
        <strain evidence="1 2">CGMCC 4.6858</strain>
    </source>
</reference>
<dbReference type="STRING" id="1045774.SAMN05421872_11480"/>
<dbReference type="AlphaFoldDB" id="A0A1G6ZXG7"/>
<dbReference type="Proteomes" id="UP000199034">
    <property type="component" value="Unassembled WGS sequence"/>
</dbReference>
<protein>
    <submittedName>
        <fullName evidence="1">Uncharacterized protein</fullName>
    </submittedName>
</protein>
<name>A0A1G6ZXG7_9ACTN</name>
<proteinExistence type="predicted"/>
<evidence type="ECO:0000313" key="1">
    <source>
        <dbReference type="EMBL" id="SDE06927.1"/>
    </source>
</evidence>
<dbReference type="EMBL" id="FMZM01000014">
    <property type="protein sequence ID" value="SDE06927.1"/>
    <property type="molecule type" value="Genomic_DNA"/>
</dbReference>
<gene>
    <name evidence="1" type="ORF">SAMN05421872_11480</name>
</gene>
<sequence length="128" mass="14343">MSASPPVTPGWSSVGLCWEGEEFDLLGIDPWGQDWVPLDRRIVVAHPAQPVQRHSVDVWTVRTPDRDVTFAAGEMPDLAWAFFLPDSPRAAKGSMPRWVRGALWTAGALLLVVSLFVWWLATLPENYF</sequence>
<accession>A0A1G6ZXG7</accession>
<organism evidence="1 2">
    <name type="scientific">Nocardioides lianchengensis</name>
    <dbReference type="NCBI Taxonomy" id="1045774"/>
    <lineage>
        <taxon>Bacteria</taxon>
        <taxon>Bacillati</taxon>
        <taxon>Actinomycetota</taxon>
        <taxon>Actinomycetes</taxon>
        <taxon>Propionibacteriales</taxon>
        <taxon>Nocardioidaceae</taxon>
        <taxon>Nocardioides</taxon>
    </lineage>
</organism>